<sequence>MSQVNDYVFSTEESSYPPNQRSLPFFFKNLNNSSHSQSDKIIGASYSHFDRPSGSRSRTSISPERTSIGSVGSLSPRLKTSKALKRLSVFDDDDDWDDGIEEEFLGKETKSLGKLYPDLEYVKPEFQQPSTAPARPVSLIRENYKDILEDPFVILNGLDLQDYKHHKLTELLNADSESLDLNELKKQSWKGLPTELRGLVWQLLLGYIPSNPSRRQSVLQRKRKEYNDTIEQIFNKSKDQIIWHQIIIDVPRTNPSIKLYSYPVIQRLLERLLYVWAIRHPASGYVQGINDLATPILQVFLQSYLVAQANVANLDPDKLDVEILNHVEADTFWCLTKILDTIQDNYIHEQPGIMRQVESLANLTLRIDEKLYTHIKEQNLEFLQFSFRWMNCMLMRELKMDLIVRMWDTYISEFPKGFNEFHVYVCCAFLMKFSEELKEMEFQEMIMYLQDTSKTENWDETDVEMLLSEAYIWQTLYRNATAHLK</sequence>
<dbReference type="GO" id="GO:0071889">
    <property type="term" value="F:14-3-3 protein binding"/>
    <property type="evidence" value="ECO:0007669"/>
    <property type="project" value="UniProtKB-ARBA"/>
</dbReference>
<evidence type="ECO:0000313" key="6">
    <source>
        <dbReference type="Proteomes" id="UP000019384"/>
    </source>
</evidence>
<keyword evidence="6" id="KW-1185">Reference proteome</keyword>
<dbReference type="Proteomes" id="UP000019384">
    <property type="component" value="Unassembled WGS sequence"/>
</dbReference>
<name>W6MSL0_9ASCO</name>
<evidence type="ECO:0000256" key="1">
    <source>
        <dbReference type="ARBA" id="ARBA00004348"/>
    </source>
</evidence>
<dbReference type="HOGENOM" id="CLU_018687_4_1_1"/>
<dbReference type="GO" id="GO:0005096">
    <property type="term" value="F:GTPase activator activity"/>
    <property type="evidence" value="ECO:0007669"/>
    <property type="project" value="UniProtKB-KW"/>
</dbReference>
<dbReference type="Gene3D" id="1.10.10.750">
    <property type="entry name" value="Ypt/Rab-GAP domain of gyp1p, domain 1"/>
    <property type="match status" value="1"/>
</dbReference>
<dbReference type="GO" id="GO:0005795">
    <property type="term" value="C:Golgi stack"/>
    <property type="evidence" value="ECO:0007669"/>
    <property type="project" value="UniProtKB-SubCell"/>
</dbReference>
<dbReference type="PANTHER" id="PTHR22957">
    <property type="entry name" value="TBC1 DOMAIN FAMILY MEMBER GTPASE-ACTIVATING PROTEIN"/>
    <property type="match status" value="1"/>
</dbReference>
<dbReference type="EMBL" id="HG793129">
    <property type="protein sequence ID" value="CDK28202.1"/>
    <property type="molecule type" value="Genomic_DNA"/>
</dbReference>
<dbReference type="OrthoDB" id="26371at2759"/>
<dbReference type="AlphaFoldDB" id="W6MSL0"/>
<feature type="domain" description="Rab-GAP TBC" evidence="4">
    <location>
        <begin position="191"/>
        <end position="414"/>
    </location>
</feature>
<accession>W6MSL0</accession>
<feature type="region of interest" description="Disordered" evidence="3">
    <location>
        <begin position="45"/>
        <end position="73"/>
    </location>
</feature>
<organism evidence="5 6">
    <name type="scientific">Kuraishia capsulata CBS 1993</name>
    <dbReference type="NCBI Taxonomy" id="1382522"/>
    <lineage>
        <taxon>Eukaryota</taxon>
        <taxon>Fungi</taxon>
        <taxon>Dikarya</taxon>
        <taxon>Ascomycota</taxon>
        <taxon>Saccharomycotina</taxon>
        <taxon>Pichiomycetes</taxon>
        <taxon>Pichiales</taxon>
        <taxon>Pichiaceae</taxon>
        <taxon>Kuraishia</taxon>
    </lineage>
</organism>
<feature type="compositionally biased region" description="Polar residues" evidence="3">
    <location>
        <begin position="54"/>
        <end position="73"/>
    </location>
</feature>
<dbReference type="RefSeq" id="XP_022460192.1">
    <property type="nucleotide sequence ID" value="XM_022600891.1"/>
</dbReference>
<dbReference type="GeneID" id="34521580"/>
<dbReference type="PANTHER" id="PTHR22957:SF26">
    <property type="entry name" value="LD44506P"/>
    <property type="match status" value="1"/>
</dbReference>
<gene>
    <name evidence="5" type="ORF">KUCA_T00004184001</name>
</gene>
<dbReference type="FunFam" id="1.10.472.80:FF:000001">
    <property type="entry name" value="TBC1 domain family member 22B"/>
    <property type="match status" value="1"/>
</dbReference>
<dbReference type="PROSITE" id="PS50086">
    <property type="entry name" value="TBC_RABGAP"/>
    <property type="match status" value="1"/>
</dbReference>
<dbReference type="Gene3D" id="1.10.8.270">
    <property type="entry name" value="putative rabgap domain of human tbc1 domain family member 14 like domains"/>
    <property type="match status" value="1"/>
</dbReference>
<dbReference type="SUPFAM" id="SSF47923">
    <property type="entry name" value="Ypt/Rab-GAP domain of gyp1p"/>
    <property type="match status" value="2"/>
</dbReference>
<dbReference type="Gene3D" id="1.10.472.80">
    <property type="entry name" value="Ypt/Rab-GAP domain of gyp1p, domain 3"/>
    <property type="match status" value="1"/>
</dbReference>
<evidence type="ECO:0000313" key="5">
    <source>
        <dbReference type="EMBL" id="CDK28202.1"/>
    </source>
</evidence>
<dbReference type="InterPro" id="IPR000195">
    <property type="entry name" value="Rab-GAP-TBC_dom"/>
</dbReference>
<proteinExistence type="predicted"/>
<comment type="subcellular location">
    <subcellularLocation>
        <location evidence="1">Golgi apparatus</location>
        <location evidence="1">Golgi stack</location>
    </subcellularLocation>
</comment>
<reference evidence="5" key="2">
    <citation type="submission" date="2014-02" db="EMBL/GenBank/DDBJ databases">
        <title>Complete DNA sequence of /Kuraishia capsulata/ illustrates novel genomic features among budding yeasts (/Saccharomycotina/).</title>
        <authorList>
            <person name="Morales L."/>
            <person name="Noel B."/>
            <person name="Porcel B."/>
            <person name="Marcet-Houben M."/>
            <person name="Hullo M-F."/>
            <person name="Sacerdot C."/>
            <person name="Tekaia F."/>
            <person name="Leh-Louis V."/>
            <person name="Despons L."/>
            <person name="Khanna V."/>
            <person name="Aury J-M."/>
            <person name="Barbe V."/>
            <person name="Couloux A."/>
            <person name="Labadie K."/>
            <person name="Pelletier E."/>
            <person name="Souciet J-L."/>
            <person name="Boekhout T."/>
            <person name="Gabaldon T."/>
            <person name="Wincker P."/>
            <person name="Dujon B."/>
        </authorList>
    </citation>
    <scope>NUCLEOTIDE SEQUENCE</scope>
    <source>
        <strain evidence="5">CBS 1993</strain>
    </source>
</reference>
<dbReference type="FunFam" id="1.10.8.270:FF:000004">
    <property type="entry name" value="TBC1 domain family, member 22B"/>
    <property type="match status" value="1"/>
</dbReference>
<evidence type="ECO:0000259" key="4">
    <source>
        <dbReference type="PROSITE" id="PS50086"/>
    </source>
</evidence>
<keyword evidence="2" id="KW-0343">GTPase activation</keyword>
<dbReference type="Pfam" id="PF00566">
    <property type="entry name" value="RabGAP-TBC"/>
    <property type="match status" value="1"/>
</dbReference>
<dbReference type="InterPro" id="IPR035969">
    <property type="entry name" value="Rab-GAP_TBC_sf"/>
</dbReference>
<protein>
    <recommendedName>
        <fullName evidence="4">Rab-GAP TBC domain-containing protein</fullName>
    </recommendedName>
</protein>
<reference evidence="5" key="1">
    <citation type="submission" date="2013-12" db="EMBL/GenBank/DDBJ databases">
        <authorList>
            <person name="Genoscope - CEA"/>
        </authorList>
    </citation>
    <scope>NUCLEOTIDE SEQUENCE</scope>
    <source>
        <strain evidence="5">CBS 1993</strain>
    </source>
</reference>
<dbReference type="STRING" id="1382522.W6MSL0"/>
<evidence type="ECO:0000256" key="2">
    <source>
        <dbReference type="ARBA" id="ARBA00022468"/>
    </source>
</evidence>
<dbReference type="SMART" id="SM00164">
    <property type="entry name" value="TBC"/>
    <property type="match status" value="1"/>
</dbReference>
<evidence type="ECO:0000256" key="3">
    <source>
        <dbReference type="SAM" id="MobiDB-lite"/>
    </source>
</evidence>